<evidence type="ECO:0000256" key="3">
    <source>
        <dbReference type="ARBA" id="ARBA00022691"/>
    </source>
</evidence>
<reference evidence="9" key="1">
    <citation type="journal article" date="2018" name="Gigascience">
        <title>Genome assembly of the Pink Ipe (Handroanthus impetiginosus, Bignoniaceae), a highly valued, ecologically keystone Neotropical timber forest tree.</title>
        <authorList>
            <person name="Silva-Junior O.B."/>
            <person name="Grattapaglia D."/>
            <person name="Novaes E."/>
            <person name="Collevatti R.G."/>
        </authorList>
    </citation>
    <scope>NUCLEOTIDE SEQUENCE [LARGE SCALE GENOMIC DNA]</scope>
    <source>
        <strain evidence="9">cv. UFG-1</strain>
    </source>
</reference>
<evidence type="ECO:0000256" key="4">
    <source>
        <dbReference type="ARBA" id="ARBA00034481"/>
    </source>
</evidence>
<dbReference type="EMBL" id="NKXS01002430">
    <property type="protein sequence ID" value="PIN13658.1"/>
    <property type="molecule type" value="Genomic_DNA"/>
</dbReference>
<dbReference type="FunFam" id="3.40.50.150:FF:000061">
    <property type="entry name" value="Caffeic acid O-methyltransferase"/>
    <property type="match status" value="1"/>
</dbReference>
<evidence type="ECO:0000256" key="5">
    <source>
        <dbReference type="PIRSR" id="PIRSR005739-1"/>
    </source>
</evidence>
<dbReference type="Gene3D" id="1.10.10.10">
    <property type="entry name" value="Winged helix-like DNA-binding domain superfamily/Winged helix DNA-binding domain"/>
    <property type="match status" value="1"/>
</dbReference>
<feature type="domain" description="O-methyltransferase C-terminal" evidence="6">
    <location>
        <begin position="130"/>
        <end position="335"/>
    </location>
</feature>
<dbReference type="InterPro" id="IPR012967">
    <property type="entry name" value="COMT_dimerisation"/>
</dbReference>
<dbReference type="PROSITE" id="PS51683">
    <property type="entry name" value="SAM_OMT_II"/>
    <property type="match status" value="1"/>
</dbReference>
<evidence type="ECO:0000313" key="8">
    <source>
        <dbReference type="EMBL" id="PIN13658.1"/>
    </source>
</evidence>
<gene>
    <name evidence="8" type="ORF">CDL12_13722</name>
</gene>
<dbReference type="AlphaFoldDB" id="A0A2G9H808"/>
<keyword evidence="2 8" id="KW-0808">Transferase</keyword>
<dbReference type="InterPro" id="IPR036388">
    <property type="entry name" value="WH-like_DNA-bd_sf"/>
</dbReference>
<dbReference type="Gene3D" id="3.40.50.150">
    <property type="entry name" value="Vaccinia Virus protein VP39"/>
    <property type="match status" value="1"/>
</dbReference>
<evidence type="ECO:0000256" key="2">
    <source>
        <dbReference type="ARBA" id="ARBA00022679"/>
    </source>
</evidence>
<dbReference type="InterPro" id="IPR001077">
    <property type="entry name" value="COMT_C"/>
</dbReference>
<feature type="domain" description="O-methyltransferase dimerisation" evidence="7">
    <location>
        <begin position="15"/>
        <end position="107"/>
    </location>
</feature>
<dbReference type="GO" id="GO:0047763">
    <property type="term" value="F:caffeate O-methyltransferase activity"/>
    <property type="evidence" value="ECO:0007669"/>
    <property type="project" value="UniProtKB-EC"/>
</dbReference>
<dbReference type="GO" id="GO:0009813">
    <property type="term" value="P:flavonoid biosynthetic process"/>
    <property type="evidence" value="ECO:0007669"/>
    <property type="project" value="UniProtKB-ARBA"/>
</dbReference>
<protein>
    <submittedName>
        <fullName evidence="8">Hydroxyindole-O-methyltransferase</fullName>
        <ecNumber evidence="8">2.1.1.68</ecNumber>
    </submittedName>
</protein>
<accession>A0A2G9H808</accession>
<dbReference type="GO" id="GO:0008757">
    <property type="term" value="F:S-adenosylmethionine-dependent methyltransferase activity"/>
    <property type="evidence" value="ECO:0007669"/>
    <property type="project" value="UniProtKB-ARBA"/>
</dbReference>
<dbReference type="EC" id="2.1.1.68" evidence="8"/>
<dbReference type="OrthoDB" id="810006at2759"/>
<sequence length="353" mass="39155">MDNKPDEEAYLFARQLTTGLALPMVLKAAVELDLLELIKKAGPEASASASELVAQLPTKNPDAADMIDRILRLLAANSVLVCSLKRLPDGGVERHYSLTPVGEFFTRNEDGASVGSTCLLIQDRVLMEPWYHLKDAILEGGIPFNRAYGMSAFEYPAKDLRFNQVFNQAMYEQSTIFMKKILEKYKGFEGLKSLVDVGGGIGASLKMIISKYPSIKGINFDLPHVIQNAPSYPGMEHISGDMFVSVPKAGAIFMKWICHDWSDSHCEKLLKNCYEALPENGKVIIAETIMPEDPNVGLNSLRAAQSDVIMLAYNPGGKERSEREFETLAKKAGFKQLIKACSAFNIWIIEFHK</sequence>
<comment type="caution">
    <text evidence="8">The sequence shown here is derived from an EMBL/GenBank/DDBJ whole genome shotgun (WGS) entry which is preliminary data.</text>
</comment>
<dbReference type="InterPro" id="IPR036390">
    <property type="entry name" value="WH_DNA-bd_sf"/>
</dbReference>
<dbReference type="SUPFAM" id="SSF53335">
    <property type="entry name" value="S-adenosyl-L-methionine-dependent methyltransferases"/>
    <property type="match status" value="1"/>
</dbReference>
<proteinExistence type="inferred from homology"/>
<dbReference type="PANTHER" id="PTHR11746">
    <property type="entry name" value="O-METHYLTRANSFERASE"/>
    <property type="match status" value="1"/>
</dbReference>
<evidence type="ECO:0000259" key="6">
    <source>
        <dbReference type="Pfam" id="PF00891"/>
    </source>
</evidence>
<dbReference type="Pfam" id="PF00891">
    <property type="entry name" value="Methyltransf_2"/>
    <property type="match status" value="1"/>
</dbReference>
<dbReference type="GO" id="GO:0032259">
    <property type="term" value="P:methylation"/>
    <property type="evidence" value="ECO:0007669"/>
    <property type="project" value="UniProtKB-KW"/>
</dbReference>
<organism evidence="8 9">
    <name type="scientific">Handroanthus impetiginosus</name>
    <dbReference type="NCBI Taxonomy" id="429701"/>
    <lineage>
        <taxon>Eukaryota</taxon>
        <taxon>Viridiplantae</taxon>
        <taxon>Streptophyta</taxon>
        <taxon>Embryophyta</taxon>
        <taxon>Tracheophyta</taxon>
        <taxon>Spermatophyta</taxon>
        <taxon>Magnoliopsida</taxon>
        <taxon>eudicotyledons</taxon>
        <taxon>Gunneridae</taxon>
        <taxon>Pentapetalae</taxon>
        <taxon>asterids</taxon>
        <taxon>lamiids</taxon>
        <taxon>Lamiales</taxon>
        <taxon>Bignoniaceae</taxon>
        <taxon>Crescentiina</taxon>
        <taxon>Tabebuia alliance</taxon>
        <taxon>Handroanthus</taxon>
    </lineage>
</organism>
<dbReference type="InterPro" id="IPR016461">
    <property type="entry name" value="COMT-like"/>
</dbReference>
<dbReference type="FunFam" id="1.10.10.10:FF:000357">
    <property type="entry name" value="Caffeic acid 3-O-methyltransferase"/>
    <property type="match status" value="1"/>
</dbReference>
<dbReference type="InterPro" id="IPR029063">
    <property type="entry name" value="SAM-dependent_MTases_sf"/>
</dbReference>
<keyword evidence="1 8" id="KW-0489">Methyltransferase</keyword>
<evidence type="ECO:0000259" key="7">
    <source>
        <dbReference type="Pfam" id="PF08100"/>
    </source>
</evidence>
<feature type="active site" description="Proton acceptor" evidence="5">
    <location>
        <position position="259"/>
    </location>
</feature>
<dbReference type="PIRSF" id="PIRSF005739">
    <property type="entry name" value="O-mtase"/>
    <property type="match status" value="1"/>
</dbReference>
<evidence type="ECO:0000256" key="1">
    <source>
        <dbReference type="ARBA" id="ARBA00022603"/>
    </source>
</evidence>
<evidence type="ECO:0000313" key="9">
    <source>
        <dbReference type="Proteomes" id="UP000231279"/>
    </source>
</evidence>
<keyword evidence="3" id="KW-0949">S-adenosyl-L-methionine</keyword>
<dbReference type="Pfam" id="PF08100">
    <property type="entry name" value="Dimerisation"/>
    <property type="match status" value="1"/>
</dbReference>
<dbReference type="Proteomes" id="UP000231279">
    <property type="component" value="Unassembled WGS sequence"/>
</dbReference>
<dbReference type="SUPFAM" id="SSF46785">
    <property type="entry name" value="Winged helix' DNA-binding domain"/>
    <property type="match status" value="1"/>
</dbReference>
<comment type="similarity">
    <text evidence="4">Belongs to the class I-like SAM-binding methyltransferase superfamily. Cation-independent O-methyltransferase family. COMT subfamily.</text>
</comment>
<dbReference type="STRING" id="429701.A0A2G9H808"/>
<dbReference type="GO" id="GO:0046983">
    <property type="term" value="F:protein dimerization activity"/>
    <property type="evidence" value="ECO:0007669"/>
    <property type="project" value="InterPro"/>
</dbReference>
<name>A0A2G9H808_9LAMI</name>
<keyword evidence="9" id="KW-1185">Reference proteome</keyword>